<dbReference type="PROSITE" id="PS50983">
    <property type="entry name" value="FE_B12_PBP"/>
    <property type="match status" value="1"/>
</dbReference>
<proteinExistence type="inferred from homology"/>
<keyword evidence="2" id="KW-0812">Transmembrane</keyword>
<accession>A0A840UDK4</accession>
<dbReference type="EMBL" id="JACHFH010000002">
    <property type="protein sequence ID" value="MBB5335186.1"/>
    <property type="molecule type" value="Genomic_DNA"/>
</dbReference>
<evidence type="ECO:0000259" key="3">
    <source>
        <dbReference type="PROSITE" id="PS50983"/>
    </source>
</evidence>
<feature type="transmembrane region" description="Helical" evidence="2">
    <location>
        <begin position="7"/>
        <end position="25"/>
    </location>
</feature>
<name>A0A840UDK4_9FIRM</name>
<keyword evidence="2" id="KW-0472">Membrane</keyword>
<evidence type="ECO:0000256" key="1">
    <source>
        <dbReference type="ARBA" id="ARBA00008814"/>
    </source>
</evidence>
<evidence type="ECO:0000313" key="5">
    <source>
        <dbReference type="Proteomes" id="UP000559117"/>
    </source>
</evidence>
<gene>
    <name evidence="4" type="ORF">HNR32_000300</name>
</gene>
<protein>
    <submittedName>
        <fullName evidence="4">Iron complex transport system substrate-binding protein</fullName>
    </submittedName>
</protein>
<dbReference type="SUPFAM" id="SSF53807">
    <property type="entry name" value="Helical backbone' metal receptor"/>
    <property type="match status" value="1"/>
</dbReference>
<dbReference type="PROSITE" id="PS51257">
    <property type="entry name" value="PROKAR_LIPOPROTEIN"/>
    <property type="match status" value="1"/>
</dbReference>
<dbReference type="InterPro" id="IPR002491">
    <property type="entry name" value="ABC_transptr_periplasmic_BD"/>
</dbReference>
<dbReference type="Pfam" id="PF01497">
    <property type="entry name" value="Peripla_BP_2"/>
    <property type="match status" value="1"/>
</dbReference>
<sequence>MQKKTIIGIYMSILLIIYCAMLLAGCDSNTAAIKNQDGRYSVVDSQGTTVEFSSRPKRILTLSMSTDEIVLGLVKPEKLVAVNYLLDDSTSSNVSGLVKNINIKIKNPSVEKIYSLKPDIVIVPNWGDLAKVNNLRDMGLNVVVVPGAKNIQDVKISIQIIADALGEHNKGIKLIALMDKKLADIKNKVDKIPEDKRKKLVLISLMSAYGGIGSAFDDECRSAGVINGAATAGIHNGEALTKEELVKINPDILLMPTYNDHGTFNIEKYNQKYLLDPSLQTIKAIKDKKLIYPREGYIYNVSQDIVFGIQEIARCVYGSEFNFPDNMHLSVVD</sequence>
<dbReference type="AlphaFoldDB" id="A0A840UDK4"/>
<organism evidence="4 5">
    <name type="scientific">Pectinatus brassicae</name>
    <dbReference type="NCBI Taxonomy" id="862415"/>
    <lineage>
        <taxon>Bacteria</taxon>
        <taxon>Bacillati</taxon>
        <taxon>Bacillota</taxon>
        <taxon>Negativicutes</taxon>
        <taxon>Selenomonadales</taxon>
        <taxon>Selenomonadaceae</taxon>
        <taxon>Pectinatus</taxon>
    </lineage>
</organism>
<dbReference type="InterPro" id="IPR050902">
    <property type="entry name" value="ABC_Transporter_SBP"/>
</dbReference>
<evidence type="ECO:0000256" key="2">
    <source>
        <dbReference type="SAM" id="Phobius"/>
    </source>
</evidence>
<dbReference type="PANTHER" id="PTHR30535">
    <property type="entry name" value="VITAMIN B12-BINDING PROTEIN"/>
    <property type="match status" value="1"/>
</dbReference>
<dbReference type="GO" id="GO:0071281">
    <property type="term" value="P:cellular response to iron ion"/>
    <property type="evidence" value="ECO:0007669"/>
    <property type="project" value="TreeGrafter"/>
</dbReference>
<comment type="caution">
    <text evidence="4">The sequence shown here is derived from an EMBL/GenBank/DDBJ whole genome shotgun (WGS) entry which is preliminary data.</text>
</comment>
<keyword evidence="5" id="KW-1185">Reference proteome</keyword>
<feature type="domain" description="Fe/B12 periplasmic-binding" evidence="3">
    <location>
        <begin position="58"/>
        <end position="320"/>
    </location>
</feature>
<keyword evidence="2" id="KW-1133">Transmembrane helix</keyword>
<evidence type="ECO:0000313" key="4">
    <source>
        <dbReference type="EMBL" id="MBB5335186.1"/>
    </source>
</evidence>
<dbReference type="PANTHER" id="PTHR30535:SF34">
    <property type="entry name" value="MOLYBDATE-BINDING PROTEIN MOLA"/>
    <property type="match status" value="1"/>
</dbReference>
<dbReference type="RefSeq" id="WP_196611109.1">
    <property type="nucleotide sequence ID" value="NZ_JACHFH010000002.1"/>
</dbReference>
<dbReference type="Proteomes" id="UP000559117">
    <property type="component" value="Unassembled WGS sequence"/>
</dbReference>
<comment type="similarity">
    <text evidence="1">Belongs to the bacterial solute-binding protein 8 family.</text>
</comment>
<dbReference type="Gene3D" id="3.40.50.1980">
    <property type="entry name" value="Nitrogenase molybdenum iron protein domain"/>
    <property type="match status" value="2"/>
</dbReference>
<reference evidence="4 5" key="1">
    <citation type="submission" date="2020-08" db="EMBL/GenBank/DDBJ databases">
        <title>Genomic Encyclopedia of Type Strains, Phase IV (KMG-IV): sequencing the most valuable type-strain genomes for metagenomic binning, comparative biology and taxonomic classification.</title>
        <authorList>
            <person name="Goeker M."/>
        </authorList>
    </citation>
    <scope>NUCLEOTIDE SEQUENCE [LARGE SCALE GENOMIC DNA]</scope>
    <source>
        <strain evidence="4 5">DSM 24661</strain>
    </source>
</reference>